<evidence type="ECO:0000256" key="1">
    <source>
        <dbReference type="SAM" id="Coils"/>
    </source>
</evidence>
<evidence type="ECO:0000313" key="4">
    <source>
        <dbReference type="EMBL" id="SCC45687.1"/>
    </source>
</evidence>
<keyword evidence="3" id="KW-1133">Transmembrane helix</keyword>
<dbReference type="EMBL" id="FMBG01000016">
    <property type="protein sequence ID" value="SCC45687.1"/>
    <property type="molecule type" value="Genomic_DNA"/>
</dbReference>
<protein>
    <recommendedName>
        <fullName evidence="6">Phage tail tape measure protein</fullName>
    </recommendedName>
</protein>
<name>A0AB37YTV1_9BACI</name>
<feature type="transmembrane region" description="Helical" evidence="3">
    <location>
        <begin position="531"/>
        <end position="550"/>
    </location>
</feature>
<reference evidence="4 5" key="1">
    <citation type="submission" date="2016-08" db="EMBL/GenBank/DDBJ databases">
        <authorList>
            <person name="Loux V."/>
            <person name="Rue O."/>
        </authorList>
    </citation>
    <scope>NUCLEOTIDE SEQUENCE [LARGE SCALE GENOMIC DNA]</scope>
    <source>
        <strain evidence="4 5">WSBC_10311</strain>
    </source>
</reference>
<feature type="coiled-coil region" evidence="1">
    <location>
        <begin position="21"/>
        <end position="48"/>
    </location>
</feature>
<dbReference type="RefSeq" id="WP_088107252.1">
    <property type="nucleotide sequence ID" value="NZ_FMBG01000016.1"/>
</dbReference>
<dbReference type="AlphaFoldDB" id="A0AB37YTV1"/>
<evidence type="ECO:0008006" key="6">
    <source>
        <dbReference type="Google" id="ProtNLM"/>
    </source>
</evidence>
<organism evidence="4 5">
    <name type="scientific">Bacillus wiedmannii</name>
    <dbReference type="NCBI Taxonomy" id="1890302"/>
    <lineage>
        <taxon>Bacteria</taxon>
        <taxon>Bacillati</taxon>
        <taxon>Bacillota</taxon>
        <taxon>Bacilli</taxon>
        <taxon>Bacillales</taxon>
        <taxon>Bacillaceae</taxon>
        <taxon>Bacillus</taxon>
        <taxon>Bacillus cereus group</taxon>
    </lineage>
</organism>
<feature type="region of interest" description="Disordered" evidence="2">
    <location>
        <begin position="729"/>
        <end position="763"/>
    </location>
</feature>
<accession>A0AB37YTV1</accession>
<comment type="caution">
    <text evidence="4">The sequence shown here is derived from an EMBL/GenBank/DDBJ whole genome shotgun (WGS) entry which is preliminary data.</text>
</comment>
<gene>
    <name evidence="4" type="ORF">BC10311_03435</name>
</gene>
<evidence type="ECO:0000256" key="3">
    <source>
        <dbReference type="SAM" id="Phobius"/>
    </source>
</evidence>
<dbReference type="Proteomes" id="UP000195728">
    <property type="component" value="Unassembled WGS sequence"/>
</dbReference>
<feature type="transmembrane region" description="Helical" evidence="3">
    <location>
        <begin position="194"/>
        <end position="216"/>
    </location>
</feature>
<keyword evidence="3" id="KW-0812">Transmembrane</keyword>
<keyword evidence="3" id="KW-0472">Membrane</keyword>
<evidence type="ECO:0000256" key="2">
    <source>
        <dbReference type="SAM" id="MobiDB-lite"/>
    </source>
</evidence>
<feature type="compositionally biased region" description="Gly residues" evidence="2">
    <location>
        <begin position="747"/>
        <end position="758"/>
    </location>
</feature>
<evidence type="ECO:0000313" key="5">
    <source>
        <dbReference type="Proteomes" id="UP000195728"/>
    </source>
</evidence>
<sequence length="803" mass="84415">MGSLRELSVSIDFDNVNTAVLDLIERNVDDIEDALEEMGNEIDEVMAEFAEIAAVGSAAFDEISSEAHSAASAIDEIGDEAQGAAAGLAAMAAVGDGMLDGVESQADQTARALDEVGDQAGEASAALVAVGATGSASMRELERAAQSAAREVDNVGDEAQTSALKIGLIATAIVALTAVGSAAIAPLVAGIMGLAASFGAVGIGAAAFGAVAVSVLGQVFTAADEVAQLEEKIANADTAKEKLAAQKELAALYKEMGKEQRQAVKDLQAFKDFWGDFTKQFEKPIFQMFSQGLKLVQGILTEMAPTISNVSDVLLSLMADANKAIESGGLKPFFEWLSVNAADALDTFARAFGNVFAGIFSLLQAFTPLGASMEEGLLRLTEKFKNWAASVGESQGFKDFIEYVKTNGPILMETIGNLVDFIVDVGVALAPLGEKLLGLLNDFTNFLATSEGVKEFFQTLSDIGISIIDNWGPISDILISLAAGVGAFKLAMIGMEVIGVINTLMIAWRAGTLMQTIAQWGLNAAMWANPITWIVAAIAALIAIGVLLYLNWDTVKAKALELWANLKTAWENLKADTEAKWNEISNKVKTAIDDAKAKVISKAQEIWQGIVEKWESAKQKTQETWDSISTAIGDAMNSAGAAIKDFFSPLLNFIDRAKGAWDGFVGKITSFKMPSFSFPSLPSWLGGGGADGSHATGLAQVPFDGYKAILHKDEAVLTARQSNALRDAGILGTTGSRPTLNLEKDGPSGGNSGGGSGSSSGTTFAPQVVIHVNSNGDASIAQQVKEETKKALRELWNELNLAT</sequence>
<keyword evidence="1" id="KW-0175">Coiled coil</keyword>
<proteinExistence type="predicted"/>
<feature type="transmembrane region" description="Helical" evidence="3">
    <location>
        <begin position="166"/>
        <end position="188"/>
    </location>
</feature>
<feature type="transmembrane region" description="Helical" evidence="3">
    <location>
        <begin position="490"/>
        <end position="511"/>
    </location>
</feature>
<dbReference type="Gene3D" id="1.20.120.20">
    <property type="entry name" value="Apolipoprotein"/>
    <property type="match status" value="1"/>
</dbReference>